<reference evidence="3 4" key="1">
    <citation type="submission" date="2018-05" db="EMBL/GenBank/DDBJ databases">
        <title>Draft genome sequence of Scytalidium lignicola DSM 105466, a ubiquitous saprotrophic fungus.</title>
        <authorList>
            <person name="Buettner E."/>
            <person name="Gebauer A.M."/>
            <person name="Hofrichter M."/>
            <person name="Liers C."/>
            <person name="Kellner H."/>
        </authorList>
    </citation>
    <scope>NUCLEOTIDE SEQUENCE [LARGE SCALE GENOMIC DNA]</scope>
    <source>
        <strain evidence="3 4">DSM 105466</strain>
    </source>
</reference>
<gene>
    <name evidence="3" type="ORF">B7463_g9935</name>
</gene>
<feature type="non-terminal residue" evidence="3">
    <location>
        <position position="300"/>
    </location>
</feature>
<evidence type="ECO:0000313" key="3">
    <source>
        <dbReference type="EMBL" id="RFU26409.1"/>
    </source>
</evidence>
<evidence type="ECO:0000256" key="2">
    <source>
        <dbReference type="SAM" id="Phobius"/>
    </source>
</evidence>
<dbReference type="EMBL" id="NCSJ02000263">
    <property type="protein sequence ID" value="RFU26409.1"/>
    <property type="molecule type" value="Genomic_DNA"/>
</dbReference>
<feature type="transmembrane region" description="Helical" evidence="2">
    <location>
        <begin position="106"/>
        <end position="130"/>
    </location>
</feature>
<comment type="caution">
    <text evidence="3">The sequence shown here is derived from an EMBL/GenBank/DDBJ whole genome shotgun (WGS) entry which is preliminary data.</text>
</comment>
<proteinExistence type="predicted"/>
<keyword evidence="2" id="KW-0472">Membrane</keyword>
<feature type="transmembrane region" description="Helical" evidence="2">
    <location>
        <begin position="81"/>
        <end position="99"/>
    </location>
</feature>
<protein>
    <submittedName>
        <fullName evidence="3">Uncharacterized protein</fullName>
    </submittedName>
</protein>
<dbReference type="Proteomes" id="UP000258309">
    <property type="component" value="Unassembled WGS sequence"/>
</dbReference>
<feature type="non-terminal residue" evidence="3">
    <location>
        <position position="1"/>
    </location>
</feature>
<evidence type="ECO:0000256" key="1">
    <source>
        <dbReference type="SAM" id="MobiDB-lite"/>
    </source>
</evidence>
<feature type="transmembrane region" description="Helical" evidence="2">
    <location>
        <begin position="39"/>
        <end position="61"/>
    </location>
</feature>
<sequence length="300" mass="33795">MANNICAVVAALFFMLLFYFGFSDLILSIIDTGYISTETIAFGIFFIVADAYGSLIMQVFLPEQYTAVPLHEEAFDILSGIVFYLGQANLLFTVIYSNTIPMKTSILAIILFSIHSILACFEIDIAEVLFEAGHVVVDKVISFVKKAVPVFLTAGAYIIGSPYFLIFTIIYIPLWIIDKFKESLNNNHHENDEESGSEAPDNYEPVAVQTNHTDYPIDYTTTFDLSHPMRNESEHVILRAQTDRWHFASGLLPRAIVIEGREGLTYTYARWPVAPPAPSIFEQEPGEQQEYDAPFPELIH</sequence>
<keyword evidence="4" id="KW-1185">Reference proteome</keyword>
<name>A0A3E2GZ60_SCYLI</name>
<accession>A0A3E2GZ60</accession>
<organism evidence="3 4">
    <name type="scientific">Scytalidium lignicola</name>
    <name type="common">Hyphomycete</name>
    <dbReference type="NCBI Taxonomy" id="5539"/>
    <lineage>
        <taxon>Eukaryota</taxon>
        <taxon>Fungi</taxon>
        <taxon>Dikarya</taxon>
        <taxon>Ascomycota</taxon>
        <taxon>Pezizomycotina</taxon>
        <taxon>Leotiomycetes</taxon>
        <taxon>Leotiomycetes incertae sedis</taxon>
        <taxon>Scytalidium</taxon>
    </lineage>
</organism>
<evidence type="ECO:0000313" key="4">
    <source>
        <dbReference type="Proteomes" id="UP000258309"/>
    </source>
</evidence>
<keyword evidence="2" id="KW-0812">Transmembrane</keyword>
<keyword evidence="2" id="KW-1133">Transmembrane helix</keyword>
<feature type="region of interest" description="Disordered" evidence="1">
    <location>
        <begin position="279"/>
        <end position="300"/>
    </location>
</feature>
<feature type="transmembrane region" description="Helical" evidence="2">
    <location>
        <begin position="6"/>
        <end position="27"/>
    </location>
</feature>
<dbReference type="AlphaFoldDB" id="A0A3E2GZ60"/>
<feature type="transmembrane region" description="Helical" evidence="2">
    <location>
        <begin position="150"/>
        <end position="177"/>
    </location>
</feature>